<name>A0ABT8PD53_9BURK</name>
<accession>A0ABT8PD53</accession>
<dbReference type="EMBL" id="JAUJSQ010000006">
    <property type="protein sequence ID" value="MDN7933070.1"/>
    <property type="molecule type" value="Genomic_DNA"/>
</dbReference>
<sequence>MRIDAVPVKRKIVRMCGGRRETRHRRQTDVDALVFCGGTRVRVRADPAMDARRPHRTARRAPSGQELHPAAKRHLKQIGKVASGYL</sequence>
<dbReference type="RefSeq" id="WP_301755853.1">
    <property type="nucleotide sequence ID" value="NZ_JAUJSQ010000006.1"/>
</dbReference>
<dbReference type="Proteomes" id="UP001171606">
    <property type="component" value="Unassembled WGS sequence"/>
</dbReference>
<organism evidence="2 3">
    <name type="scientific">Burkholderia metallica</name>
    <dbReference type="NCBI Taxonomy" id="488729"/>
    <lineage>
        <taxon>Bacteria</taxon>
        <taxon>Pseudomonadati</taxon>
        <taxon>Pseudomonadota</taxon>
        <taxon>Betaproteobacteria</taxon>
        <taxon>Burkholderiales</taxon>
        <taxon>Burkholderiaceae</taxon>
        <taxon>Burkholderia</taxon>
        <taxon>Burkholderia cepacia complex</taxon>
    </lineage>
</organism>
<keyword evidence="3" id="KW-1185">Reference proteome</keyword>
<evidence type="ECO:0000313" key="2">
    <source>
        <dbReference type="EMBL" id="MDN7933070.1"/>
    </source>
</evidence>
<reference evidence="2" key="1">
    <citation type="submission" date="2023-07" db="EMBL/GenBank/DDBJ databases">
        <title>A collection of bacterial strains from the Burkholderia cepacia Research Laboratory and Repository.</title>
        <authorList>
            <person name="Lipuma J."/>
            <person name="Spilker T."/>
            <person name="Caverly L."/>
        </authorList>
    </citation>
    <scope>NUCLEOTIDE SEQUENCE</scope>
    <source>
        <strain evidence="2">AU42020</strain>
    </source>
</reference>
<proteinExistence type="predicted"/>
<protein>
    <submittedName>
        <fullName evidence="2">Uncharacterized protein</fullName>
    </submittedName>
</protein>
<evidence type="ECO:0000313" key="3">
    <source>
        <dbReference type="Proteomes" id="UP001171606"/>
    </source>
</evidence>
<feature type="region of interest" description="Disordered" evidence="1">
    <location>
        <begin position="49"/>
        <end position="71"/>
    </location>
</feature>
<evidence type="ECO:0000256" key="1">
    <source>
        <dbReference type="SAM" id="MobiDB-lite"/>
    </source>
</evidence>
<comment type="caution">
    <text evidence="2">The sequence shown here is derived from an EMBL/GenBank/DDBJ whole genome shotgun (WGS) entry which is preliminary data.</text>
</comment>
<gene>
    <name evidence="2" type="ORF">QZM52_17425</name>
</gene>